<feature type="region of interest" description="Disordered" evidence="1">
    <location>
        <begin position="1007"/>
        <end position="1060"/>
    </location>
</feature>
<feature type="region of interest" description="Disordered" evidence="1">
    <location>
        <begin position="1709"/>
        <end position="1803"/>
    </location>
</feature>
<feature type="compositionally biased region" description="Basic and acidic residues" evidence="1">
    <location>
        <begin position="2077"/>
        <end position="2092"/>
    </location>
</feature>
<feature type="region of interest" description="Disordered" evidence="1">
    <location>
        <begin position="2070"/>
        <end position="2098"/>
    </location>
</feature>
<gene>
    <name evidence="2" type="ORF">ABL78_2078</name>
</gene>
<dbReference type="Proteomes" id="UP000038009">
    <property type="component" value="Unassembled WGS sequence"/>
</dbReference>
<evidence type="ECO:0000313" key="3">
    <source>
        <dbReference type="Proteomes" id="UP000038009"/>
    </source>
</evidence>
<evidence type="ECO:0000313" key="2">
    <source>
        <dbReference type="EMBL" id="KPI88819.1"/>
    </source>
</evidence>
<organism evidence="2 3">
    <name type="scientific">Leptomonas seymouri</name>
    <dbReference type="NCBI Taxonomy" id="5684"/>
    <lineage>
        <taxon>Eukaryota</taxon>
        <taxon>Discoba</taxon>
        <taxon>Euglenozoa</taxon>
        <taxon>Kinetoplastea</taxon>
        <taxon>Metakinetoplastina</taxon>
        <taxon>Trypanosomatida</taxon>
        <taxon>Trypanosomatidae</taxon>
        <taxon>Leishmaniinae</taxon>
        <taxon>Leptomonas</taxon>
    </lineage>
</organism>
<feature type="region of interest" description="Disordered" evidence="1">
    <location>
        <begin position="112"/>
        <end position="156"/>
    </location>
</feature>
<feature type="region of interest" description="Disordered" evidence="1">
    <location>
        <begin position="1484"/>
        <end position="1513"/>
    </location>
</feature>
<dbReference type="GO" id="GO:0005737">
    <property type="term" value="C:cytoplasm"/>
    <property type="evidence" value="ECO:0007669"/>
    <property type="project" value="TreeGrafter"/>
</dbReference>
<dbReference type="PANTHER" id="PTHR16453">
    <property type="entry name" value="WD40 DOMAIN-CONTAINING PROTEIN MIO FAMILY MEMBER"/>
    <property type="match status" value="1"/>
</dbReference>
<dbReference type="EMBL" id="LJSK01000039">
    <property type="protein sequence ID" value="KPI88819.1"/>
    <property type="molecule type" value="Genomic_DNA"/>
</dbReference>
<dbReference type="InterPro" id="IPR015943">
    <property type="entry name" value="WD40/YVTN_repeat-like_dom_sf"/>
</dbReference>
<evidence type="ECO:0000256" key="1">
    <source>
        <dbReference type="SAM" id="MobiDB-lite"/>
    </source>
</evidence>
<dbReference type="SUPFAM" id="SSF57850">
    <property type="entry name" value="RING/U-box"/>
    <property type="match status" value="1"/>
</dbReference>
<feature type="compositionally biased region" description="Polar residues" evidence="1">
    <location>
        <begin position="1709"/>
        <end position="1730"/>
    </location>
</feature>
<feature type="region of interest" description="Disordered" evidence="1">
    <location>
        <begin position="2122"/>
        <end position="2166"/>
    </location>
</feature>
<dbReference type="OMA" id="NIDITYM"/>
<proteinExistence type="predicted"/>
<feature type="compositionally biased region" description="Polar residues" evidence="1">
    <location>
        <begin position="2223"/>
        <end position="2234"/>
    </location>
</feature>
<feature type="region of interest" description="Disordered" evidence="1">
    <location>
        <begin position="861"/>
        <end position="881"/>
    </location>
</feature>
<feature type="compositionally biased region" description="Low complexity" evidence="1">
    <location>
        <begin position="2512"/>
        <end position="2522"/>
    </location>
</feature>
<feature type="compositionally biased region" description="Polar residues" evidence="1">
    <location>
        <begin position="182"/>
        <end position="194"/>
    </location>
</feature>
<feature type="compositionally biased region" description="Basic and acidic residues" evidence="1">
    <location>
        <begin position="2488"/>
        <end position="2509"/>
    </location>
</feature>
<feature type="compositionally biased region" description="Low complexity" evidence="1">
    <location>
        <begin position="441"/>
        <end position="461"/>
    </location>
</feature>
<feature type="region of interest" description="Disordered" evidence="1">
    <location>
        <begin position="1999"/>
        <end position="2052"/>
    </location>
</feature>
<feature type="compositionally biased region" description="Basic residues" evidence="1">
    <location>
        <begin position="2440"/>
        <end position="2455"/>
    </location>
</feature>
<dbReference type="Gene3D" id="3.30.40.10">
    <property type="entry name" value="Zinc/RING finger domain, C3HC4 (zinc finger)"/>
    <property type="match status" value="1"/>
</dbReference>
<feature type="region of interest" description="Disordered" evidence="1">
    <location>
        <begin position="1"/>
        <end position="53"/>
    </location>
</feature>
<comment type="caution">
    <text evidence="2">The sequence shown here is derived from an EMBL/GenBank/DDBJ whole genome shotgun (WGS) entry which is preliminary data.</text>
</comment>
<dbReference type="OrthoDB" id="60955at2759"/>
<feature type="region of interest" description="Disordered" evidence="1">
    <location>
        <begin position="433"/>
        <end position="461"/>
    </location>
</feature>
<feature type="region of interest" description="Disordered" evidence="1">
    <location>
        <begin position="168"/>
        <end position="194"/>
    </location>
</feature>
<reference evidence="2 3" key="1">
    <citation type="journal article" date="2015" name="PLoS Pathog.">
        <title>Leptomonas seymouri: Adaptations to the Dixenous Life Cycle Analyzed by Genome Sequencing, Transcriptome Profiling and Co-infection with Leishmania donovani.</title>
        <authorList>
            <person name="Kraeva N."/>
            <person name="Butenko A."/>
            <person name="Hlavacova J."/>
            <person name="Kostygov A."/>
            <person name="Myskova J."/>
            <person name="Grybchuk D."/>
            <person name="Lestinova T."/>
            <person name="Votypka J."/>
            <person name="Volf P."/>
            <person name="Opperdoes F."/>
            <person name="Flegontov P."/>
            <person name="Lukes J."/>
            <person name="Yurchenko V."/>
        </authorList>
    </citation>
    <scope>NUCLEOTIDE SEQUENCE [LARGE SCALE GENOMIC DNA]</scope>
    <source>
        <strain evidence="2 3">ATCC 30220</strain>
    </source>
</reference>
<dbReference type="InterPro" id="IPR036322">
    <property type="entry name" value="WD40_repeat_dom_sf"/>
</dbReference>
<feature type="compositionally biased region" description="Gly residues" evidence="1">
    <location>
        <begin position="124"/>
        <end position="134"/>
    </location>
</feature>
<feature type="compositionally biased region" description="Low complexity" evidence="1">
    <location>
        <begin position="262"/>
        <end position="285"/>
    </location>
</feature>
<sequence>MPGPLRKGTRRPPSDTARLSAHRPTPPHNEGESTPDAALPGPSPAVPLSHATTAGALVSPTAQASRPVTALLHRSPGLHVALPGGGGNGGGSNKASVNTAAVDADPASHAAPLALNPVSSSTANGGGAGAGLGKGSPNTRLRQSHGLSPLSGSAAQSPVIAQVPTGPFAASQSRATPDRASALSTVGSPSITSPTVSTLPNNMSLSGLSNHLRLSEGLSCLDYHAGFRALTIGSTRQIHVVEVIPIVGHDVAAKTRYKRSQQHQQQGLAAHAAAAEPSHAHPQSPFDGEQQQTPPPPPPMGTSPFLLRNTGVFGGLIKVEGVVWYPSTEEASLAFIQPARTVTVFLDALQFKADGTYVPQQWTRSQYKGKTLNATMAAGGGSTAMAVVAYLDGGRSGMTPATSTPSMGDRSGMYTPVSTSLAGGAFFGGVPVSHGGTPHETGLPTPSSGGSQTGSAPATGSLPFVCRERRGPAAKELIELNIDITYMRVEKIVWDPHQPYTLALSSPTTHFELWQVPTEGTRVYAPQLVLRPPAHNTRSVVRDIVFSPSNPHIITVVTECGNTGQVLLYDRRQVEAMRVFDMSGPGLSAAFHPLFSDLLAVSLRKEKTKPDTRISFLQVMSGDTVSTVDFKAAAGALPYTGSSLAAPDGIPPSSSASGSVDVRSPPTLMSTSALAATLEEGASGGGGVPASACPFLVEQPYLPPIDNYSCVSRMRWRPPSLGHLAESKRHHYMAFKPSAEELWAARHFAPFPRRVENGEQEERAEDDDTNWVDILHSQLWFATAAVTTDSDLSVWDAVNGFFPVCAVKYLGTRVDSSTSNEATDFIWVNELTLVSIFKSGEVICTSFLNSHLERTMSAGKADVRASRPCQQPSPHSHRILSSGSSASLTQQLQQQPCENKACDNYTEQHRKARAEEKACLEMLPVYPQDPYADMFATYIVLPTSSIVSDLFGRSFAIRGSNATVRHQYSVMMRREFGRLLRRLAIQISREAVLRQKWLEMRYKFSGGAPGSPSTVSGVAALPDQRARRPRSPFTQTSGAQGRGTSSQGSDSTPPSPRRNTMIRHHSIASSFSSFSIRLAPQPNVGVGTAHDRGSGIGITSATAEHGTSGSAHSTLSPPTQAWSLDDVSDVLLLLQASQRGVCADTSGVIEDGDGGAQSQRSRSGVGGRTGSAEPAVDSGDGLGGGGGGAVSCREEREHDDDDADAVETAASPFRTRDEPVGAGRGGGVGATAWIARILGFARHERIQKYRASVHEARAVSAVPPAASFPAEAVDAYESEETGASVVSAEEDMELAIRSSPTAALPARRRQTSAPAAFAGARRRPTSPISVSPVENHERRVGSPQLHGAAATGSPLQSLDSGNYESGAPSRFPTRAKPSASHFSQPRTASVGPRPGTSASSPSPLLPAQFREVAPLFSASVQGGVLYRPVGGSTHLSSPAMAAPLIPSTSTVGPGSFKLRLSGLVFTQVFPLLNEYVNVGGGRRARDGWTSRSSSAPPQGSSPHRLHRGAADSASTVTLSSVAKASAMTAERSSRKPTLLLSHLSQPAIVAPHSAAPNTAALLQQLPLKVQKCGVPRCADASAVFAATKQASALKSDPTPATPITARAYLDRQRDLTAVVECFALSDTACGWSYPERQREELAFVRFALEWDMGYELALTMKALRHDRADAETAAEAALAEDTAYIDEVQGPKMGNANTGAEGLLQQTRSTGCDNRAHQQQWHSRSCNSGQRPHHRHSSHDPLSQEKYSPSAAHASPFPTGKPLSRSDGACGSVQPSGGGADNNERPKPLLDWGSGAPTPSHTDVDDKVAAMMEENARICERVIRQQRRSGRDPSISANGVAAADVDNGVATMSSVRHEHHHGSGSADSAEARSLLTNDDEGSMHTADPRAQWWRAAAHAWRSHHISVILTITMQQLEYAAVMGDAQYCLVLYVLFSLWWRLHYEVAEAAYKKALASLHRAQRGFDKGDTTASAAYGQPFAPLHGRDSVAVVCGVSSQGWTGSTDGQRKEPQHYPPQSASHAARVKEVSTAGNRRRRMLPVPSTTSIDGSCHNEASGIPYRLLSYGLAEASESEPEDVAERRGPHRWEGDNGKWDAPTSPERLEQLSQLSLFFQRCPLIPMQPDTRQPHSASTTAATTNMAVPSPIHGGGDTTARGPNSGPLGTAARCNRGPPFSACGGFGGSVRVSTSNQRLPPRSQNSSSHRLSDPSAMPAMADGARGQGRTRVSTGNVSTFAGSYRPSMPTGQAGRGASDTTKAIKTSEKHSKRIIAARANDSRWVLVDVEGLLGVRLYAQSAEDLCASADYCTPEEWKLRALQWLEAYTADLYARQLYVPLNELLLVMPEIFREPTNPVQPRAADVAYEKQMTYVYCGNCSKAELWSHTQQERVPAAVRLYERVLRNGHHSSGNSAEDEEDYESHDGKCNGDGDESCDERRGESERWRHRHHHCQSHHHRSNNSRAEKMGSEGGRPHSRKLQRRRRYHITRPMAVRHDSSRLRGSDMERSGDDSSRARTPSVESPTTSSDSDESGGDRLLATHERDRYASFMSSDVSLSSECSPCGDADLAAELFDPAVVGTSGSRLDVASSPASTEGGSRASGQVMQLAPTAQQLAPQQQQQELQHLRIRHVHTRHARRSLEDEHLSDGIEEIGWGEDDLIGDAEVCGATNAIATHGHPRRHTAIGCGKAALMANNAACRRCHNRTAMTCVICEEVVEGMFFWLRSCGHGGHVHHVEEWLRHSQECPKCGTPITATWKGS</sequence>
<dbReference type="CDD" id="cd16693">
    <property type="entry name" value="mRING-H2-C3H3C2_WDR24"/>
    <property type="match status" value="1"/>
</dbReference>
<feature type="region of interest" description="Disordered" evidence="1">
    <location>
        <begin position="2401"/>
        <end position="2530"/>
    </location>
</feature>
<dbReference type="SUPFAM" id="SSF50978">
    <property type="entry name" value="WD40 repeat-like"/>
    <property type="match status" value="1"/>
</dbReference>
<name>A0A0N0P7I0_LEPSE</name>
<feature type="compositionally biased region" description="Polar residues" evidence="1">
    <location>
        <begin position="2184"/>
        <end position="2202"/>
    </location>
</feature>
<dbReference type="InterPro" id="IPR013083">
    <property type="entry name" value="Znf_RING/FYVE/PHD"/>
</dbReference>
<accession>A0A0N0P7I0</accession>
<feature type="compositionally biased region" description="Polar residues" evidence="1">
    <location>
        <begin position="1097"/>
        <end position="1117"/>
    </location>
</feature>
<feature type="region of interest" description="Disordered" evidence="1">
    <location>
        <begin position="1085"/>
        <end position="1117"/>
    </location>
</feature>
<dbReference type="InterPro" id="IPR037593">
    <property type="entry name" value="MIOS/Sea4"/>
</dbReference>
<feature type="compositionally biased region" description="Polar residues" evidence="1">
    <location>
        <begin position="1353"/>
        <end position="1363"/>
    </location>
</feature>
<dbReference type="VEuPathDB" id="TriTrypDB:Lsey_0039_0150"/>
<feature type="compositionally biased region" description="Basic residues" evidence="1">
    <location>
        <begin position="2469"/>
        <end position="2482"/>
    </location>
</feature>
<feature type="compositionally biased region" description="Polar residues" evidence="1">
    <location>
        <begin position="1032"/>
        <end position="1052"/>
    </location>
</feature>
<feature type="compositionally biased region" description="Low complexity" evidence="1">
    <location>
        <begin position="1490"/>
        <end position="1502"/>
    </location>
</feature>
<feature type="region of interest" description="Disordered" evidence="1">
    <location>
        <begin position="1145"/>
        <end position="1226"/>
    </location>
</feature>
<feature type="region of interest" description="Disordered" evidence="1">
    <location>
        <begin position="2181"/>
        <end position="2258"/>
    </location>
</feature>
<protein>
    <submittedName>
        <fullName evidence="2">Uncharacterized protein</fullName>
    </submittedName>
</protein>
<dbReference type="Gene3D" id="2.130.10.10">
    <property type="entry name" value="YVTN repeat-like/Quinoprotein amine dehydrogenase"/>
    <property type="match status" value="1"/>
</dbReference>
<feature type="region of interest" description="Disordered" evidence="1">
    <location>
        <begin position="1299"/>
        <end position="1404"/>
    </location>
</feature>
<feature type="region of interest" description="Disordered" evidence="1">
    <location>
        <begin position="257"/>
        <end position="305"/>
    </location>
</feature>
<feature type="compositionally biased region" description="Gly residues" evidence="1">
    <location>
        <begin position="1180"/>
        <end position="1189"/>
    </location>
</feature>
<keyword evidence="3" id="KW-1185">Reference proteome</keyword>
<dbReference type="PANTHER" id="PTHR16453:SF13">
    <property type="entry name" value="WD REPEAT PROTEIN MIO ZINC-RIBBON LIKE DOMAIN-CONTAINING PROTEIN"/>
    <property type="match status" value="1"/>
</dbReference>